<proteinExistence type="predicted"/>
<dbReference type="RefSeq" id="XP_041187014.1">
    <property type="nucleotide sequence ID" value="XM_041329055.1"/>
</dbReference>
<name>A0A9P7DW35_9AGAM</name>
<comment type="caution">
    <text evidence="1">The sequence shown here is derived from an EMBL/GenBank/DDBJ whole genome shotgun (WGS) entry which is preliminary data.</text>
</comment>
<feature type="non-terminal residue" evidence="1">
    <location>
        <position position="78"/>
    </location>
</feature>
<dbReference type="Proteomes" id="UP000807769">
    <property type="component" value="Unassembled WGS sequence"/>
</dbReference>
<feature type="non-terminal residue" evidence="1">
    <location>
        <position position="1"/>
    </location>
</feature>
<dbReference type="OrthoDB" id="3264327at2759"/>
<gene>
    <name evidence="1" type="ORF">BJ212DRAFT_1199793</name>
</gene>
<organism evidence="1 2">
    <name type="scientific">Suillus subaureus</name>
    <dbReference type="NCBI Taxonomy" id="48587"/>
    <lineage>
        <taxon>Eukaryota</taxon>
        <taxon>Fungi</taxon>
        <taxon>Dikarya</taxon>
        <taxon>Basidiomycota</taxon>
        <taxon>Agaricomycotina</taxon>
        <taxon>Agaricomycetes</taxon>
        <taxon>Agaricomycetidae</taxon>
        <taxon>Boletales</taxon>
        <taxon>Suillineae</taxon>
        <taxon>Suillaceae</taxon>
        <taxon>Suillus</taxon>
    </lineage>
</organism>
<evidence type="ECO:0000313" key="1">
    <source>
        <dbReference type="EMBL" id="KAG1804534.1"/>
    </source>
</evidence>
<dbReference type="AlphaFoldDB" id="A0A9P7DW35"/>
<protein>
    <submittedName>
        <fullName evidence="1">Uncharacterized protein</fullName>
    </submittedName>
</protein>
<evidence type="ECO:0000313" key="2">
    <source>
        <dbReference type="Proteomes" id="UP000807769"/>
    </source>
</evidence>
<reference evidence="1" key="1">
    <citation type="journal article" date="2020" name="New Phytol.">
        <title>Comparative genomics reveals dynamic genome evolution in host specialist ectomycorrhizal fungi.</title>
        <authorList>
            <person name="Lofgren L.A."/>
            <person name="Nguyen N.H."/>
            <person name="Vilgalys R."/>
            <person name="Ruytinx J."/>
            <person name="Liao H.L."/>
            <person name="Branco S."/>
            <person name="Kuo A."/>
            <person name="LaButti K."/>
            <person name="Lipzen A."/>
            <person name="Andreopoulos W."/>
            <person name="Pangilinan J."/>
            <person name="Riley R."/>
            <person name="Hundley H."/>
            <person name="Na H."/>
            <person name="Barry K."/>
            <person name="Grigoriev I.V."/>
            <person name="Stajich J.E."/>
            <person name="Kennedy P.G."/>
        </authorList>
    </citation>
    <scope>NUCLEOTIDE SEQUENCE</scope>
    <source>
        <strain evidence="1">MN1</strain>
    </source>
</reference>
<accession>A0A9P7DW35</accession>
<dbReference type="GeneID" id="64623072"/>
<sequence>CVINLQHNCIDSQCTDTLQMAMCQEQIETLQMIPTIHHKSTPNYFLNAYSIHNYSYIHLIIPEMLHETPLRVTNITEV</sequence>
<dbReference type="EMBL" id="JABBWG010000057">
    <property type="protein sequence ID" value="KAG1804534.1"/>
    <property type="molecule type" value="Genomic_DNA"/>
</dbReference>
<keyword evidence="2" id="KW-1185">Reference proteome</keyword>